<comment type="caution">
    <text evidence="2">The sequence shown here is derived from an EMBL/GenBank/DDBJ whole genome shotgun (WGS) entry which is preliminary data.</text>
</comment>
<dbReference type="EMBL" id="JAUJYO010000017">
    <property type="protein sequence ID" value="KAK1292975.1"/>
    <property type="molecule type" value="Genomic_DNA"/>
</dbReference>
<keyword evidence="1" id="KW-0472">Membrane</keyword>
<keyword evidence="3" id="KW-1185">Reference proteome</keyword>
<name>A0AAV9CVZ9_ACOCL</name>
<sequence>MVLQDDRNSISLGHDCGGSGFRSMEKSKLLNVEISHCWLFIEGIAVISYVAMIDGGFHR</sequence>
<reference evidence="2" key="1">
    <citation type="journal article" date="2023" name="Nat. Commun.">
        <title>Diploid and tetraploid genomes of Acorus and the evolution of monocots.</title>
        <authorList>
            <person name="Ma L."/>
            <person name="Liu K.W."/>
            <person name="Li Z."/>
            <person name="Hsiao Y.Y."/>
            <person name="Qi Y."/>
            <person name="Fu T."/>
            <person name="Tang G.D."/>
            <person name="Zhang D."/>
            <person name="Sun W.H."/>
            <person name="Liu D.K."/>
            <person name="Li Y."/>
            <person name="Chen G.Z."/>
            <person name="Liu X.D."/>
            <person name="Liao X.Y."/>
            <person name="Jiang Y.T."/>
            <person name="Yu X."/>
            <person name="Hao Y."/>
            <person name="Huang J."/>
            <person name="Zhao X.W."/>
            <person name="Ke S."/>
            <person name="Chen Y.Y."/>
            <person name="Wu W.L."/>
            <person name="Hsu J.L."/>
            <person name="Lin Y.F."/>
            <person name="Huang M.D."/>
            <person name="Li C.Y."/>
            <person name="Huang L."/>
            <person name="Wang Z.W."/>
            <person name="Zhao X."/>
            <person name="Zhong W.Y."/>
            <person name="Peng D.H."/>
            <person name="Ahmad S."/>
            <person name="Lan S."/>
            <person name="Zhang J.S."/>
            <person name="Tsai W.C."/>
            <person name="Van de Peer Y."/>
            <person name="Liu Z.J."/>
        </authorList>
    </citation>
    <scope>NUCLEOTIDE SEQUENCE</scope>
    <source>
        <strain evidence="2">CP</strain>
    </source>
</reference>
<evidence type="ECO:0000256" key="1">
    <source>
        <dbReference type="SAM" id="Phobius"/>
    </source>
</evidence>
<accession>A0AAV9CVZ9</accession>
<feature type="transmembrane region" description="Helical" evidence="1">
    <location>
        <begin position="38"/>
        <end position="57"/>
    </location>
</feature>
<keyword evidence="1" id="KW-0812">Transmembrane</keyword>
<dbReference type="AlphaFoldDB" id="A0AAV9CVZ9"/>
<gene>
    <name evidence="2" type="ORF">QJS10_CPB17g00164</name>
</gene>
<organism evidence="2 3">
    <name type="scientific">Acorus calamus</name>
    <name type="common">Sweet flag</name>
    <dbReference type="NCBI Taxonomy" id="4465"/>
    <lineage>
        <taxon>Eukaryota</taxon>
        <taxon>Viridiplantae</taxon>
        <taxon>Streptophyta</taxon>
        <taxon>Embryophyta</taxon>
        <taxon>Tracheophyta</taxon>
        <taxon>Spermatophyta</taxon>
        <taxon>Magnoliopsida</taxon>
        <taxon>Liliopsida</taxon>
        <taxon>Acoraceae</taxon>
        <taxon>Acorus</taxon>
    </lineage>
</organism>
<protein>
    <submittedName>
        <fullName evidence="2">Uncharacterized protein</fullName>
    </submittedName>
</protein>
<dbReference type="Proteomes" id="UP001180020">
    <property type="component" value="Unassembled WGS sequence"/>
</dbReference>
<evidence type="ECO:0000313" key="2">
    <source>
        <dbReference type="EMBL" id="KAK1292975.1"/>
    </source>
</evidence>
<keyword evidence="1" id="KW-1133">Transmembrane helix</keyword>
<evidence type="ECO:0000313" key="3">
    <source>
        <dbReference type="Proteomes" id="UP001180020"/>
    </source>
</evidence>
<proteinExistence type="predicted"/>
<reference evidence="2" key="2">
    <citation type="submission" date="2023-06" db="EMBL/GenBank/DDBJ databases">
        <authorList>
            <person name="Ma L."/>
            <person name="Liu K.-W."/>
            <person name="Li Z."/>
            <person name="Hsiao Y.-Y."/>
            <person name="Qi Y."/>
            <person name="Fu T."/>
            <person name="Tang G."/>
            <person name="Zhang D."/>
            <person name="Sun W.-H."/>
            <person name="Liu D.-K."/>
            <person name="Li Y."/>
            <person name="Chen G.-Z."/>
            <person name="Liu X.-D."/>
            <person name="Liao X.-Y."/>
            <person name="Jiang Y.-T."/>
            <person name="Yu X."/>
            <person name="Hao Y."/>
            <person name="Huang J."/>
            <person name="Zhao X.-W."/>
            <person name="Ke S."/>
            <person name="Chen Y.-Y."/>
            <person name="Wu W.-L."/>
            <person name="Hsu J.-L."/>
            <person name="Lin Y.-F."/>
            <person name="Huang M.-D."/>
            <person name="Li C.-Y."/>
            <person name="Huang L."/>
            <person name="Wang Z.-W."/>
            <person name="Zhao X."/>
            <person name="Zhong W.-Y."/>
            <person name="Peng D.-H."/>
            <person name="Ahmad S."/>
            <person name="Lan S."/>
            <person name="Zhang J.-S."/>
            <person name="Tsai W.-C."/>
            <person name="Van De Peer Y."/>
            <person name="Liu Z.-J."/>
        </authorList>
    </citation>
    <scope>NUCLEOTIDE SEQUENCE</scope>
    <source>
        <strain evidence="2">CP</strain>
        <tissue evidence="2">Leaves</tissue>
    </source>
</reference>